<dbReference type="RefSeq" id="WP_034877015.1">
    <property type="nucleotide sequence ID" value="NZ_JOKG01000003.1"/>
</dbReference>
<dbReference type="eggNOG" id="ENOG502Z90S">
    <property type="taxonomic scope" value="Bacteria"/>
</dbReference>
<sequence length="229" mass="26318">MDKKPVENTNVIDLFTRKPLDENESSKIIRLAPEMDGMEMLYSNDANPGKLFSMKILCWALTRDGNVDAMVPWLNRLVPARELNDPLNGHWEGYYDSFHELAYFEPPEHKVLELESSANFYNIESEDPEIILQEINDNIGTHAILSEDSFKTVVLVHVTSWRLFNDGRILAMVANEEEVDMTPILVGDECLYAAQEHENFRYFFHHIIANKIKKGDPDAISAFTKLVDE</sequence>
<evidence type="ECO:0000313" key="1">
    <source>
        <dbReference type="EMBL" id="KEQ13809.1"/>
    </source>
</evidence>
<accession>A0A081N5T6</accession>
<gene>
    <name evidence="1" type="ORF">GZ77_16160</name>
</gene>
<dbReference type="Proteomes" id="UP000028006">
    <property type="component" value="Unassembled WGS sequence"/>
</dbReference>
<protein>
    <submittedName>
        <fullName evidence="1">Uncharacterized protein</fullName>
    </submittedName>
</protein>
<name>A0A081N5T6_9GAMM</name>
<organism evidence="1 2">
    <name type="scientific">Endozoicomonas montiporae</name>
    <dbReference type="NCBI Taxonomy" id="1027273"/>
    <lineage>
        <taxon>Bacteria</taxon>
        <taxon>Pseudomonadati</taxon>
        <taxon>Pseudomonadota</taxon>
        <taxon>Gammaproteobacteria</taxon>
        <taxon>Oceanospirillales</taxon>
        <taxon>Endozoicomonadaceae</taxon>
        <taxon>Endozoicomonas</taxon>
    </lineage>
</organism>
<proteinExistence type="predicted"/>
<dbReference type="AlphaFoldDB" id="A0A081N5T6"/>
<dbReference type="EMBL" id="JOKG01000003">
    <property type="protein sequence ID" value="KEQ13809.1"/>
    <property type="molecule type" value="Genomic_DNA"/>
</dbReference>
<keyword evidence="2" id="KW-1185">Reference proteome</keyword>
<evidence type="ECO:0000313" key="2">
    <source>
        <dbReference type="Proteomes" id="UP000028006"/>
    </source>
</evidence>
<reference evidence="1 2" key="1">
    <citation type="submission" date="2014-06" db="EMBL/GenBank/DDBJ databases">
        <title>Whole Genome Sequences of Three Symbiotic Endozoicomonas Bacteria.</title>
        <authorList>
            <person name="Neave M.J."/>
            <person name="Apprill A."/>
            <person name="Voolstra C.R."/>
        </authorList>
    </citation>
    <scope>NUCLEOTIDE SEQUENCE [LARGE SCALE GENOMIC DNA]</scope>
    <source>
        <strain evidence="1 2">LMG 24815</strain>
    </source>
</reference>
<comment type="caution">
    <text evidence="1">The sequence shown here is derived from an EMBL/GenBank/DDBJ whole genome shotgun (WGS) entry which is preliminary data.</text>
</comment>